<protein>
    <recommendedName>
        <fullName evidence="3">Maturase K</fullName>
    </recommendedName>
</protein>
<comment type="caution">
    <text evidence="1">The sequence shown here is derived from an EMBL/GenBank/DDBJ whole genome shotgun (WGS) entry which is preliminary data.</text>
</comment>
<proteinExistence type="predicted"/>
<organism evidence="1 2">
    <name type="scientific">Caerostris extrusa</name>
    <name type="common">Bark spider</name>
    <name type="synonym">Caerostris bankana</name>
    <dbReference type="NCBI Taxonomy" id="172846"/>
    <lineage>
        <taxon>Eukaryota</taxon>
        <taxon>Metazoa</taxon>
        <taxon>Ecdysozoa</taxon>
        <taxon>Arthropoda</taxon>
        <taxon>Chelicerata</taxon>
        <taxon>Arachnida</taxon>
        <taxon>Araneae</taxon>
        <taxon>Araneomorphae</taxon>
        <taxon>Entelegynae</taxon>
        <taxon>Araneoidea</taxon>
        <taxon>Araneidae</taxon>
        <taxon>Caerostris</taxon>
    </lineage>
</organism>
<evidence type="ECO:0008006" key="3">
    <source>
        <dbReference type="Google" id="ProtNLM"/>
    </source>
</evidence>
<dbReference type="EMBL" id="BPLR01011447">
    <property type="protein sequence ID" value="GIY46619.1"/>
    <property type="molecule type" value="Genomic_DNA"/>
</dbReference>
<evidence type="ECO:0000313" key="1">
    <source>
        <dbReference type="EMBL" id="GIY46619.1"/>
    </source>
</evidence>
<keyword evidence="2" id="KW-1185">Reference proteome</keyword>
<gene>
    <name evidence="1" type="ORF">CEXT_433751</name>
</gene>
<dbReference type="AlphaFoldDB" id="A0AAV4TLK5"/>
<dbReference type="Proteomes" id="UP001054945">
    <property type="component" value="Unassembled WGS sequence"/>
</dbReference>
<evidence type="ECO:0000313" key="2">
    <source>
        <dbReference type="Proteomes" id="UP001054945"/>
    </source>
</evidence>
<reference evidence="1 2" key="1">
    <citation type="submission" date="2021-06" db="EMBL/GenBank/DDBJ databases">
        <title>Caerostris extrusa draft genome.</title>
        <authorList>
            <person name="Kono N."/>
            <person name="Arakawa K."/>
        </authorList>
    </citation>
    <scope>NUCLEOTIDE SEQUENCE [LARGE SCALE GENOMIC DNA]</scope>
</reference>
<name>A0AAV4TLK5_CAEEX</name>
<accession>A0AAV4TLK5</accession>
<sequence>MFSRINQGGSHVFQDGSGGSHVFQEGLEMITFFQYESRYHIFSRRIGKDHMFFRMNQEVYPMEGIRRKHSFSENQEISPIFQEESERITCFLGWIGDYGCSF</sequence>